<comment type="caution">
    <text evidence="1">The sequence shown here is derived from an EMBL/GenBank/DDBJ whole genome shotgun (WGS) entry which is preliminary data.</text>
</comment>
<dbReference type="Proteomes" id="UP001631969">
    <property type="component" value="Unassembled WGS sequence"/>
</dbReference>
<evidence type="ECO:0000313" key="1">
    <source>
        <dbReference type="EMBL" id="MFM9330699.1"/>
    </source>
</evidence>
<proteinExistence type="predicted"/>
<keyword evidence="2" id="KW-1185">Reference proteome</keyword>
<dbReference type="EMBL" id="JBJURJ010000014">
    <property type="protein sequence ID" value="MFM9330699.1"/>
    <property type="molecule type" value="Genomic_DNA"/>
</dbReference>
<organism evidence="1 2">
    <name type="scientific">Paenibacillus mesotrionivorans</name>
    <dbReference type="NCBI Taxonomy" id="3160968"/>
    <lineage>
        <taxon>Bacteria</taxon>
        <taxon>Bacillati</taxon>
        <taxon>Bacillota</taxon>
        <taxon>Bacilli</taxon>
        <taxon>Bacillales</taxon>
        <taxon>Paenibacillaceae</taxon>
        <taxon>Paenibacillus</taxon>
    </lineage>
</organism>
<keyword evidence="1" id="KW-0966">Cell projection</keyword>
<gene>
    <name evidence="1" type="ORF">ACI1P1_20620</name>
</gene>
<keyword evidence="1" id="KW-0282">Flagellum</keyword>
<keyword evidence="1" id="KW-0969">Cilium</keyword>
<sequence>MLRGMYTAVAGMITQQRKHDTITNNISNINTPGFKQGSAVSRSFPEVLISAMDPGTSQPVKRLGLINTGVLAEEDLSIYLQGDLQETGNSLDVALVSNILRDVNGANLPPFDKSGKYVSPEGEKTFQPQAFLTVENEAGERRYSRNGKLTVNENAQLITPEGYRVLGLDGQPITLQDANGQPIGNVKILANGQLLDAVNGLPLTDNAGAAKSLLISRVENPNRMIREGNGVYRVNEEDEDGVTQAVMDEQVQLHQGYLERSNVDPTQSVVDMMAAARAYESNQKMVQFYDKSLEKAVNEVGRV</sequence>
<evidence type="ECO:0000313" key="2">
    <source>
        <dbReference type="Proteomes" id="UP001631969"/>
    </source>
</evidence>
<accession>A0ACC7P380</accession>
<reference evidence="1" key="1">
    <citation type="submission" date="2024-12" db="EMBL/GenBank/DDBJ databases">
        <authorList>
            <person name="Wu N."/>
        </authorList>
    </citation>
    <scope>NUCLEOTIDE SEQUENCE</scope>
    <source>
        <strain evidence="1">P15</strain>
    </source>
</reference>
<protein>
    <submittedName>
        <fullName evidence="1">Flagellar hook-basal body protein</fullName>
    </submittedName>
</protein>
<name>A0ACC7P380_9BACL</name>